<dbReference type="OrthoDB" id="274054at2"/>
<reference evidence="2 3" key="1">
    <citation type="submission" date="2019-02" db="EMBL/GenBank/DDBJ databases">
        <title>Deep-cultivation of Planctomycetes and their phenomic and genomic characterization uncovers novel biology.</title>
        <authorList>
            <person name="Wiegand S."/>
            <person name="Jogler M."/>
            <person name="Boedeker C."/>
            <person name="Pinto D."/>
            <person name="Vollmers J."/>
            <person name="Rivas-Marin E."/>
            <person name="Kohn T."/>
            <person name="Peeters S.H."/>
            <person name="Heuer A."/>
            <person name="Rast P."/>
            <person name="Oberbeckmann S."/>
            <person name="Bunk B."/>
            <person name="Jeske O."/>
            <person name="Meyerdierks A."/>
            <person name="Storesund J.E."/>
            <person name="Kallscheuer N."/>
            <person name="Luecker S."/>
            <person name="Lage O.M."/>
            <person name="Pohl T."/>
            <person name="Merkel B.J."/>
            <person name="Hornburger P."/>
            <person name="Mueller R.-W."/>
            <person name="Bruemmer F."/>
            <person name="Labrenz M."/>
            <person name="Spormann A.M."/>
            <person name="Op den Camp H."/>
            <person name="Overmann J."/>
            <person name="Amann R."/>
            <person name="Jetten M.S.M."/>
            <person name="Mascher T."/>
            <person name="Medema M.H."/>
            <person name="Devos D.P."/>
            <person name="Kaster A.-K."/>
            <person name="Ovreas L."/>
            <person name="Rohde M."/>
            <person name="Galperin M.Y."/>
            <person name="Jogler C."/>
        </authorList>
    </citation>
    <scope>NUCLEOTIDE SEQUENCE [LARGE SCALE GENOMIC DNA]</scope>
    <source>
        <strain evidence="2 3">Pla175</strain>
    </source>
</reference>
<dbReference type="EMBL" id="CP036291">
    <property type="protein sequence ID" value="QDU88742.1"/>
    <property type="molecule type" value="Genomic_DNA"/>
</dbReference>
<proteinExistence type="predicted"/>
<dbReference type="KEGG" id="pnd:Pla175_21240"/>
<dbReference type="AlphaFoldDB" id="A0A518DBB1"/>
<name>A0A518DBB1_9BACT</name>
<protein>
    <recommendedName>
        <fullName evidence="4">PEP-CTERM protein-sorting domain-containing protein</fullName>
    </recommendedName>
</protein>
<evidence type="ECO:0000313" key="3">
    <source>
        <dbReference type="Proteomes" id="UP000317429"/>
    </source>
</evidence>
<accession>A0A518DBB1</accession>
<sequence length="232" mass="24124" precursor="true">MQRQLRFLACFVTIAMVSASANAGMISTFISNFQVAFDGATGELTDFNRPNGGNLVPAEARTFSTLEIVVDGSTEVMKMNPPDALWADLKVTNLGSALPIGFHENVGGAGNPSAFGFDFFDASGNSLRIGIDDITYALISFPGFGSTFQFAAEGVVLSQSLPISMQYGPNVLVTYTASDVMVMQGAGGVTSLIASGSMTITGQMVPEPTSLVGGLLSLAGVVGFGLRKRLVA</sequence>
<keyword evidence="1" id="KW-0732">Signal</keyword>
<keyword evidence="3" id="KW-1185">Reference proteome</keyword>
<dbReference type="Proteomes" id="UP000317429">
    <property type="component" value="Chromosome"/>
</dbReference>
<dbReference type="RefSeq" id="WP_145283973.1">
    <property type="nucleotide sequence ID" value="NZ_CP036291.1"/>
</dbReference>
<feature type="chain" id="PRO_5021752454" description="PEP-CTERM protein-sorting domain-containing protein" evidence="1">
    <location>
        <begin position="24"/>
        <end position="232"/>
    </location>
</feature>
<feature type="signal peptide" evidence="1">
    <location>
        <begin position="1"/>
        <end position="23"/>
    </location>
</feature>
<evidence type="ECO:0008006" key="4">
    <source>
        <dbReference type="Google" id="ProtNLM"/>
    </source>
</evidence>
<gene>
    <name evidence="2" type="ORF">Pla175_21240</name>
</gene>
<evidence type="ECO:0000256" key="1">
    <source>
        <dbReference type="SAM" id="SignalP"/>
    </source>
</evidence>
<evidence type="ECO:0000313" key="2">
    <source>
        <dbReference type="EMBL" id="QDU88742.1"/>
    </source>
</evidence>
<organism evidence="2 3">
    <name type="scientific">Pirellulimonas nuda</name>
    <dbReference type="NCBI Taxonomy" id="2528009"/>
    <lineage>
        <taxon>Bacteria</taxon>
        <taxon>Pseudomonadati</taxon>
        <taxon>Planctomycetota</taxon>
        <taxon>Planctomycetia</taxon>
        <taxon>Pirellulales</taxon>
        <taxon>Lacipirellulaceae</taxon>
        <taxon>Pirellulimonas</taxon>
    </lineage>
</organism>